<name>A0A5R8NAJ2_9NOCA</name>
<dbReference type="EMBL" id="VBUU01000060">
    <property type="protein sequence ID" value="TLF92381.1"/>
    <property type="molecule type" value="Genomic_DNA"/>
</dbReference>
<evidence type="ECO:0000313" key="3">
    <source>
        <dbReference type="EMBL" id="TLF92381.1"/>
    </source>
</evidence>
<gene>
    <name evidence="2" type="ORF">FEK34_28760</name>
    <name evidence="3" type="ORF">FEK35_30615</name>
</gene>
<sequence length="179" mass="19215">MTHHTTGPRHTTATAALLVLTAQLAGCSGPDHQPEPQSASTTEPGIWNPCTIPDETLTHAGLDPTTEIPATPQRPDILLCNWRSDPAVWHHIVEITSTTIPLDTYKRLPTTGAYTDITIGGRTGIQYRPGDTTTQRRCDATFATTWGTITISTTTTGTPDDPCQRNTVTATTLSSGIPR</sequence>
<dbReference type="Proteomes" id="UP000306378">
    <property type="component" value="Unassembled WGS sequence"/>
</dbReference>
<dbReference type="AlphaFoldDB" id="A0A5R8NAJ2"/>
<accession>A0A5R8NAJ2</accession>
<proteinExistence type="predicted"/>
<evidence type="ECO:0000256" key="1">
    <source>
        <dbReference type="SAM" id="MobiDB-lite"/>
    </source>
</evidence>
<evidence type="ECO:0000313" key="5">
    <source>
        <dbReference type="Proteomes" id="UP000308349"/>
    </source>
</evidence>
<dbReference type="EMBL" id="VBUT01000015">
    <property type="protein sequence ID" value="TLF72729.1"/>
    <property type="molecule type" value="Genomic_DNA"/>
</dbReference>
<comment type="caution">
    <text evidence="2">The sequence shown here is derived from an EMBL/GenBank/DDBJ whole genome shotgun (WGS) entry which is preliminary data.</text>
</comment>
<feature type="region of interest" description="Disordered" evidence="1">
    <location>
        <begin position="155"/>
        <end position="179"/>
    </location>
</feature>
<protein>
    <submittedName>
        <fullName evidence="2">DUF3558 domain-containing protein</fullName>
    </submittedName>
</protein>
<evidence type="ECO:0000313" key="2">
    <source>
        <dbReference type="EMBL" id="TLF72729.1"/>
    </source>
</evidence>
<organism evidence="2 4">
    <name type="scientific">Nocardia cyriacigeorgica</name>
    <dbReference type="NCBI Taxonomy" id="135487"/>
    <lineage>
        <taxon>Bacteria</taxon>
        <taxon>Bacillati</taxon>
        <taxon>Actinomycetota</taxon>
        <taxon>Actinomycetes</taxon>
        <taxon>Mycobacteriales</taxon>
        <taxon>Nocardiaceae</taxon>
        <taxon>Nocardia</taxon>
    </lineage>
</organism>
<dbReference type="RefSeq" id="WP_138453007.1">
    <property type="nucleotide sequence ID" value="NZ_JADLSC010000002.1"/>
</dbReference>
<feature type="compositionally biased region" description="Polar residues" evidence="1">
    <location>
        <begin position="164"/>
        <end position="179"/>
    </location>
</feature>
<reference evidence="4 5" key="1">
    <citation type="submission" date="2019-05" db="EMBL/GenBank/DDBJ databases">
        <title>Genomes sequences of two Nocardia cyriacigeorgica environmental isolates, type strains Nocardia asteroides ATCC 19247 and Nocardia cyriacigeorgica DSM 44484.</title>
        <authorList>
            <person name="Vautrin F."/>
            <person name="Bergeron E."/>
            <person name="Dubost A."/>
            <person name="Abrouk D."/>
            <person name="Rodriguez Nava V."/>
            <person name="Pujic P."/>
        </authorList>
    </citation>
    <scope>NUCLEOTIDE SEQUENCE [LARGE SCALE GENOMIC DNA]</scope>
    <source>
        <strain evidence="3 5">EML 1456</strain>
        <strain evidence="2 4">EML 446</strain>
    </source>
</reference>
<dbReference type="Pfam" id="PF12079">
    <property type="entry name" value="DUF3558"/>
    <property type="match status" value="1"/>
</dbReference>
<dbReference type="InterPro" id="IPR024520">
    <property type="entry name" value="DUF3558"/>
</dbReference>
<evidence type="ECO:0000313" key="4">
    <source>
        <dbReference type="Proteomes" id="UP000306378"/>
    </source>
</evidence>
<dbReference type="OrthoDB" id="4547789at2"/>
<dbReference type="Proteomes" id="UP000308349">
    <property type="component" value="Unassembled WGS sequence"/>
</dbReference>